<evidence type="ECO:0000313" key="1">
    <source>
        <dbReference type="EnsemblPlants" id="TuG1812G0700002441.01.T01"/>
    </source>
</evidence>
<sequence length="59" mass="6542">MVHEDELPGQEDLHTLLGDAKLSCRSSILILETDSWCCCRSSTLILDVDSSFTLLITIC</sequence>
<reference evidence="2" key="1">
    <citation type="journal article" date="2013" name="Nature">
        <title>Draft genome of the wheat A-genome progenitor Triticum urartu.</title>
        <authorList>
            <person name="Ling H.Q."/>
            <person name="Zhao S."/>
            <person name="Liu D."/>
            <person name="Wang J."/>
            <person name="Sun H."/>
            <person name="Zhang C."/>
            <person name="Fan H."/>
            <person name="Li D."/>
            <person name="Dong L."/>
            <person name="Tao Y."/>
            <person name="Gao C."/>
            <person name="Wu H."/>
            <person name="Li Y."/>
            <person name="Cui Y."/>
            <person name="Guo X."/>
            <person name="Zheng S."/>
            <person name="Wang B."/>
            <person name="Yu K."/>
            <person name="Liang Q."/>
            <person name="Yang W."/>
            <person name="Lou X."/>
            <person name="Chen J."/>
            <person name="Feng M."/>
            <person name="Jian J."/>
            <person name="Zhang X."/>
            <person name="Luo G."/>
            <person name="Jiang Y."/>
            <person name="Liu J."/>
            <person name="Wang Z."/>
            <person name="Sha Y."/>
            <person name="Zhang B."/>
            <person name="Wu H."/>
            <person name="Tang D."/>
            <person name="Shen Q."/>
            <person name="Xue P."/>
            <person name="Zou S."/>
            <person name="Wang X."/>
            <person name="Liu X."/>
            <person name="Wang F."/>
            <person name="Yang Y."/>
            <person name="An X."/>
            <person name="Dong Z."/>
            <person name="Zhang K."/>
            <person name="Zhang X."/>
            <person name="Luo M.C."/>
            <person name="Dvorak J."/>
            <person name="Tong Y."/>
            <person name="Wang J."/>
            <person name="Yang H."/>
            <person name="Li Z."/>
            <person name="Wang D."/>
            <person name="Zhang A."/>
            <person name="Wang J."/>
        </authorList>
    </citation>
    <scope>NUCLEOTIDE SEQUENCE</scope>
    <source>
        <strain evidence="2">cv. G1812</strain>
    </source>
</reference>
<evidence type="ECO:0000313" key="2">
    <source>
        <dbReference type="Proteomes" id="UP000015106"/>
    </source>
</evidence>
<reference evidence="1" key="3">
    <citation type="submission" date="2022-06" db="UniProtKB">
        <authorList>
            <consortium name="EnsemblPlants"/>
        </authorList>
    </citation>
    <scope>IDENTIFICATION</scope>
</reference>
<name>A0A8R7V1L4_TRIUA</name>
<accession>A0A8R7V1L4</accession>
<dbReference type="Gramene" id="TuG1812G0700002441.01.T01">
    <property type="protein sequence ID" value="TuG1812G0700002441.01.T01"/>
    <property type="gene ID" value="TuG1812G0700002441.01"/>
</dbReference>
<dbReference type="Proteomes" id="UP000015106">
    <property type="component" value="Chromosome 7"/>
</dbReference>
<protein>
    <submittedName>
        <fullName evidence="1">Uncharacterized protein</fullName>
    </submittedName>
</protein>
<dbReference type="EnsemblPlants" id="TuG1812G0700002441.01.T01">
    <property type="protein sequence ID" value="TuG1812G0700002441.01.T01"/>
    <property type="gene ID" value="TuG1812G0700002441.01"/>
</dbReference>
<proteinExistence type="predicted"/>
<organism evidence="1 2">
    <name type="scientific">Triticum urartu</name>
    <name type="common">Red wild einkorn</name>
    <name type="synonym">Crithodium urartu</name>
    <dbReference type="NCBI Taxonomy" id="4572"/>
    <lineage>
        <taxon>Eukaryota</taxon>
        <taxon>Viridiplantae</taxon>
        <taxon>Streptophyta</taxon>
        <taxon>Embryophyta</taxon>
        <taxon>Tracheophyta</taxon>
        <taxon>Spermatophyta</taxon>
        <taxon>Magnoliopsida</taxon>
        <taxon>Liliopsida</taxon>
        <taxon>Poales</taxon>
        <taxon>Poaceae</taxon>
        <taxon>BOP clade</taxon>
        <taxon>Pooideae</taxon>
        <taxon>Triticodae</taxon>
        <taxon>Triticeae</taxon>
        <taxon>Triticinae</taxon>
        <taxon>Triticum</taxon>
    </lineage>
</organism>
<keyword evidence="2" id="KW-1185">Reference proteome</keyword>
<dbReference type="AlphaFoldDB" id="A0A8R7V1L4"/>
<reference evidence="1" key="2">
    <citation type="submission" date="2018-03" db="EMBL/GenBank/DDBJ databases">
        <title>The Triticum urartu genome reveals the dynamic nature of wheat genome evolution.</title>
        <authorList>
            <person name="Ling H."/>
            <person name="Ma B."/>
            <person name="Shi X."/>
            <person name="Liu H."/>
            <person name="Dong L."/>
            <person name="Sun H."/>
            <person name="Cao Y."/>
            <person name="Gao Q."/>
            <person name="Zheng S."/>
            <person name="Li Y."/>
            <person name="Yu Y."/>
            <person name="Du H."/>
            <person name="Qi M."/>
            <person name="Li Y."/>
            <person name="Yu H."/>
            <person name="Cui Y."/>
            <person name="Wang N."/>
            <person name="Chen C."/>
            <person name="Wu H."/>
            <person name="Zhao Y."/>
            <person name="Zhang J."/>
            <person name="Li Y."/>
            <person name="Zhou W."/>
            <person name="Zhang B."/>
            <person name="Hu W."/>
            <person name="Eijk M."/>
            <person name="Tang J."/>
            <person name="Witsenboer H."/>
            <person name="Zhao S."/>
            <person name="Li Z."/>
            <person name="Zhang A."/>
            <person name="Wang D."/>
            <person name="Liang C."/>
        </authorList>
    </citation>
    <scope>NUCLEOTIDE SEQUENCE [LARGE SCALE GENOMIC DNA]</scope>
    <source>
        <strain evidence="1">cv. G1812</strain>
    </source>
</reference>